<gene>
    <name evidence="1" type="ordered locus">XNC1_0740</name>
</gene>
<dbReference type="EMBL" id="FN667742">
    <property type="protein sequence ID" value="CBJ88811.1"/>
    <property type="molecule type" value="Genomic_DNA"/>
</dbReference>
<sequence length="58" mass="6238">MQEAAAINLTCSADPGEVMHPDAMNAKTRGNAFGKGNNFIKRIMITPFSFIPIAIEDA</sequence>
<reference evidence="1 2" key="1">
    <citation type="journal article" date="2011" name="PLoS ONE">
        <title>The entomopathogenic bacterial endosymbionts xenorhabdus and photorhabdus: convergent lifestyles from divergent genomes.</title>
        <authorList>
            <person name="Chaston J.M."/>
            <person name="Suen G."/>
            <person name="Tucker S.L."/>
            <person name="Andersen A.W."/>
            <person name="Bhasin A."/>
            <person name="Bode E."/>
            <person name="Bode H.B."/>
            <person name="Brachmann A.O."/>
            <person name="Cowles C.E."/>
            <person name="Cowles K.N."/>
            <person name="Darby C."/>
            <person name="de Leon L."/>
            <person name="Drace K."/>
            <person name="Du Z."/>
            <person name="Givaudan A."/>
            <person name="Herbert Tran E.E."/>
            <person name="Jewell K.A."/>
            <person name="Knack J.J."/>
            <person name="Krasomil-Osterfeld K.C."/>
            <person name="Kukor R."/>
            <person name="Lanois A."/>
            <person name="Latreille P."/>
            <person name="Leimgruber N.K."/>
            <person name="Lipke C.M."/>
            <person name="Liu R."/>
            <person name="Lu X."/>
            <person name="Martens E.C."/>
            <person name="Marri P.R."/>
            <person name="Medigue C."/>
            <person name="Menard M.L."/>
            <person name="Miller N.M."/>
            <person name="Morales-Soto N."/>
            <person name="Norton S."/>
            <person name="Ogier J.C."/>
            <person name="Orchard S.S."/>
            <person name="Park D."/>
            <person name="Park Y."/>
            <person name="Qurollo B.A."/>
            <person name="Sugar D.R."/>
            <person name="Richards G.R."/>
            <person name="Rouy Z."/>
            <person name="Slominski B."/>
            <person name="Slominski K."/>
            <person name="Snyder H."/>
            <person name="Tjaden B.C."/>
            <person name="van der Hoeven R."/>
            <person name="Welch R.D."/>
            <person name="Wheeler C."/>
            <person name="Xiang B."/>
            <person name="Barbazuk B."/>
            <person name="Gaudriault S."/>
            <person name="Goodner B."/>
            <person name="Slater S.C."/>
            <person name="Forst S."/>
            <person name="Goldman B.S."/>
            <person name="Goodrich-Blair H."/>
        </authorList>
    </citation>
    <scope>NUCLEOTIDE SEQUENCE [LARGE SCALE GENOMIC DNA]</scope>
    <source>
        <strain evidence="2">ATCC 19061 / DSM 3370 / CCUG 14189 / LMG 1036 / NCIMB 9965 / AN6</strain>
    </source>
</reference>
<evidence type="ECO:0000313" key="1">
    <source>
        <dbReference type="EMBL" id="CBJ88811.1"/>
    </source>
</evidence>
<accession>D3VK59</accession>
<dbReference type="AlphaFoldDB" id="D3VK59"/>
<protein>
    <submittedName>
        <fullName evidence="1">Uncharacterized protein</fullName>
    </submittedName>
</protein>
<keyword evidence="2" id="KW-1185">Reference proteome</keyword>
<name>D3VK59_XENNA</name>
<proteinExistence type="predicted"/>
<dbReference type="Proteomes" id="UP000008075">
    <property type="component" value="Chromosome"/>
</dbReference>
<dbReference type="KEGG" id="xne:XNC1_0740"/>
<organism evidence="1 2">
    <name type="scientific">Xenorhabdus nematophila (strain ATCC 19061 / DSM 3370 / CCUG 14189 / LMG 1036 / NCIMB 9965 / AN6)</name>
    <dbReference type="NCBI Taxonomy" id="406817"/>
    <lineage>
        <taxon>Bacteria</taxon>
        <taxon>Pseudomonadati</taxon>
        <taxon>Pseudomonadota</taxon>
        <taxon>Gammaproteobacteria</taxon>
        <taxon>Enterobacterales</taxon>
        <taxon>Morganellaceae</taxon>
        <taxon>Xenorhabdus</taxon>
    </lineage>
</organism>
<dbReference type="HOGENOM" id="CLU_2978281_0_0_6"/>
<evidence type="ECO:0000313" key="2">
    <source>
        <dbReference type="Proteomes" id="UP000008075"/>
    </source>
</evidence>